<evidence type="ECO:0000313" key="7">
    <source>
        <dbReference type="EMBL" id="PKY90381.1"/>
    </source>
</evidence>
<organism evidence="7 8">
    <name type="scientific">Falseniella ignava</name>
    <dbReference type="NCBI Taxonomy" id="137730"/>
    <lineage>
        <taxon>Bacteria</taxon>
        <taxon>Bacillati</taxon>
        <taxon>Bacillota</taxon>
        <taxon>Bacilli</taxon>
        <taxon>Lactobacillales</taxon>
        <taxon>Aerococcaceae</taxon>
        <taxon>Falseniella</taxon>
    </lineage>
</organism>
<proteinExistence type="predicted"/>
<gene>
    <name evidence="7" type="ORF">CYJ57_01790</name>
</gene>
<dbReference type="Proteomes" id="UP000234384">
    <property type="component" value="Unassembled WGS sequence"/>
</dbReference>
<keyword evidence="5 6" id="KW-0472">Membrane</keyword>
<dbReference type="Pfam" id="PF03631">
    <property type="entry name" value="Virul_fac_BrkB"/>
    <property type="match status" value="1"/>
</dbReference>
<dbReference type="GO" id="GO:0005886">
    <property type="term" value="C:plasma membrane"/>
    <property type="evidence" value="ECO:0007669"/>
    <property type="project" value="UniProtKB-SubCell"/>
</dbReference>
<dbReference type="PANTHER" id="PTHR30213">
    <property type="entry name" value="INNER MEMBRANE PROTEIN YHJD"/>
    <property type="match status" value="1"/>
</dbReference>
<evidence type="ECO:0000256" key="4">
    <source>
        <dbReference type="ARBA" id="ARBA00022989"/>
    </source>
</evidence>
<evidence type="ECO:0000256" key="1">
    <source>
        <dbReference type="ARBA" id="ARBA00004651"/>
    </source>
</evidence>
<comment type="subcellular location">
    <subcellularLocation>
        <location evidence="1">Cell membrane</location>
        <topology evidence="1">Multi-pass membrane protein</topology>
    </subcellularLocation>
</comment>
<reference evidence="7 8" key="1">
    <citation type="submission" date="2017-12" db="EMBL/GenBank/DDBJ databases">
        <title>Phylogenetic diversity of female urinary microbiome.</title>
        <authorList>
            <person name="Thomas-White K."/>
            <person name="Wolfe A.J."/>
        </authorList>
    </citation>
    <scope>NUCLEOTIDE SEQUENCE [LARGE SCALE GENOMIC DNA]</scope>
    <source>
        <strain evidence="7 8">UMB0898</strain>
    </source>
</reference>
<dbReference type="OrthoDB" id="9775903at2"/>
<comment type="caution">
    <text evidence="7">The sequence shown here is derived from an EMBL/GenBank/DDBJ whole genome shotgun (WGS) entry which is preliminary data.</text>
</comment>
<feature type="transmembrane region" description="Helical" evidence="6">
    <location>
        <begin position="90"/>
        <end position="109"/>
    </location>
</feature>
<feature type="transmembrane region" description="Helical" evidence="6">
    <location>
        <begin position="30"/>
        <end position="52"/>
    </location>
</feature>
<dbReference type="AlphaFoldDB" id="A0A2I1K417"/>
<keyword evidence="2" id="KW-1003">Cell membrane</keyword>
<evidence type="ECO:0000256" key="2">
    <source>
        <dbReference type="ARBA" id="ARBA00022475"/>
    </source>
</evidence>
<feature type="transmembrane region" description="Helical" evidence="6">
    <location>
        <begin position="173"/>
        <end position="194"/>
    </location>
</feature>
<evidence type="ECO:0000313" key="8">
    <source>
        <dbReference type="Proteomes" id="UP000234384"/>
    </source>
</evidence>
<keyword evidence="3 6" id="KW-0812">Transmembrane</keyword>
<accession>A0A2I1K417</accession>
<dbReference type="PANTHER" id="PTHR30213:SF0">
    <property type="entry name" value="UPF0761 MEMBRANE PROTEIN YIHY"/>
    <property type="match status" value="1"/>
</dbReference>
<sequence length="319" mass="36704">MKKNPTLQRLYLTFQLNKSSVSFGRYSAELCFYILFALFPLMLALANLIAVLPFTHQEILAFISKLLPDEIEHFVIGLLTQYLSSTSSSAFSLSLLISLWPASNVFNTLQRLMNRIYRSPQRKNFIVARIFAYIFTVLLVIGTVVTTFFIVFGEQLIIWLYSLFQVELFLLTFLSQQGWIIVIISMFMILLMIYHFMPNVDWPMKYAIPGSITAFVGIALVTQLFPIYLSFTNNNLTQDTIGVVIIFIIWLYLIGMVLAFGAFVNIFYYDYSTKSLNQLIAETRTTDHYLVSSESYSPYLKAQALNHSIQVNPPRKEAR</sequence>
<name>A0A2I1K417_9LACT</name>
<feature type="transmembrane region" description="Helical" evidence="6">
    <location>
        <begin position="206"/>
        <end position="229"/>
    </location>
</feature>
<evidence type="ECO:0000256" key="6">
    <source>
        <dbReference type="SAM" id="Phobius"/>
    </source>
</evidence>
<keyword evidence="4 6" id="KW-1133">Transmembrane helix</keyword>
<feature type="transmembrane region" description="Helical" evidence="6">
    <location>
        <begin position="241"/>
        <end position="268"/>
    </location>
</feature>
<protein>
    <submittedName>
        <fullName evidence="7">Uncharacterized protein</fullName>
    </submittedName>
</protein>
<dbReference type="InterPro" id="IPR017039">
    <property type="entry name" value="Virul_fac_BrkB"/>
</dbReference>
<evidence type="ECO:0000256" key="3">
    <source>
        <dbReference type="ARBA" id="ARBA00022692"/>
    </source>
</evidence>
<dbReference type="RefSeq" id="WP_101953838.1">
    <property type="nucleotide sequence ID" value="NZ_PKHE01000003.1"/>
</dbReference>
<feature type="transmembrane region" description="Helical" evidence="6">
    <location>
        <begin position="130"/>
        <end position="153"/>
    </location>
</feature>
<dbReference type="EMBL" id="PKHE01000003">
    <property type="protein sequence ID" value="PKY90381.1"/>
    <property type="molecule type" value="Genomic_DNA"/>
</dbReference>
<evidence type="ECO:0000256" key="5">
    <source>
        <dbReference type="ARBA" id="ARBA00023136"/>
    </source>
</evidence>